<feature type="transmembrane region" description="Helical" evidence="1">
    <location>
        <begin position="213"/>
        <end position="231"/>
    </location>
</feature>
<organism evidence="2 3">
    <name type="scientific">Aliidongia dinghuensis</name>
    <dbReference type="NCBI Taxonomy" id="1867774"/>
    <lineage>
        <taxon>Bacteria</taxon>
        <taxon>Pseudomonadati</taxon>
        <taxon>Pseudomonadota</taxon>
        <taxon>Alphaproteobacteria</taxon>
        <taxon>Rhodospirillales</taxon>
        <taxon>Dongiaceae</taxon>
        <taxon>Aliidongia</taxon>
    </lineage>
</organism>
<gene>
    <name evidence="2" type="ORF">GCM10011611_06410</name>
</gene>
<feature type="transmembrane region" description="Helical" evidence="1">
    <location>
        <begin position="181"/>
        <end position="201"/>
    </location>
</feature>
<evidence type="ECO:0000313" key="3">
    <source>
        <dbReference type="Proteomes" id="UP000646365"/>
    </source>
</evidence>
<proteinExistence type="predicted"/>
<name>A0A8J3E1S0_9PROT</name>
<keyword evidence="1" id="KW-0472">Membrane</keyword>
<evidence type="ECO:0000313" key="2">
    <source>
        <dbReference type="EMBL" id="GGF03662.1"/>
    </source>
</evidence>
<dbReference type="Proteomes" id="UP000646365">
    <property type="component" value="Unassembled WGS sequence"/>
</dbReference>
<feature type="transmembrane region" description="Helical" evidence="1">
    <location>
        <begin position="6"/>
        <end position="24"/>
    </location>
</feature>
<reference evidence="2" key="1">
    <citation type="journal article" date="2014" name="Int. J. Syst. Evol. Microbiol.">
        <title>Complete genome sequence of Corynebacterium casei LMG S-19264T (=DSM 44701T), isolated from a smear-ripened cheese.</title>
        <authorList>
            <consortium name="US DOE Joint Genome Institute (JGI-PGF)"/>
            <person name="Walter F."/>
            <person name="Albersmeier A."/>
            <person name="Kalinowski J."/>
            <person name="Ruckert C."/>
        </authorList>
    </citation>
    <scope>NUCLEOTIDE SEQUENCE</scope>
    <source>
        <strain evidence="2">CGMCC 1.15725</strain>
    </source>
</reference>
<keyword evidence="3" id="KW-1185">Reference proteome</keyword>
<comment type="caution">
    <text evidence="2">The sequence shown here is derived from an EMBL/GenBank/DDBJ whole genome shotgun (WGS) entry which is preliminary data.</text>
</comment>
<reference evidence="2" key="2">
    <citation type="submission" date="2020-09" db="EMBL/GenBank/DDBJ databases">
        <authorList>
            <person name="Sun Q."/>
            <person name="Zhou Y."/>
        </authorList>
    </citation>
    <scope>NUCLEOTIDE SEQUENCE</scope>
    <source>
        <strain evidence="2">CGMCC 1.15725</strain>
    </source>
</reference>
<sequence length="302" mass="32468">MLGAAILIGYAAIFSVSLLTVGFLEIRQANMVDFNALIAVLDQRDRYKDDHLQDALKRAELESAGYPSRIATFNCTDSPSAAIVVASALATSPVSADPEEAGAKPKSCAEIRDTLLSHAHELSLTEDDVRFRSANLAFYYDSYVDGITQKSPQIIPALLLLDSKFWPLTVWARAPFELIQMFLLVCMGMLGGVISVMRYFVDPAMKSPAIAEFFYKPAAGAAISIGVYVLFRAAQIFLGIQNQNGSATISTSVFILAGFGLASGLCATEALGQIQSVAIRLLRVPGRGTYTQPTKASRLSPG</sequence>
<dbReference type="EMBL" id="BMJQ01000001">
    <property type="protein sequence ID" value="GGF03662.1"/>
    <property type="molecule type" value="Genomic_DNA"/>
</dbReference>
<keyword evidence="1" id="KW-1133">Transmembrane helix</keyword>
<evidence type="ECO:0000256" key="1">
    <source>
        <dbReference type="SAM" id="Phobius"/>
    </source>
</evidence>
<keyword evidence="1" id="KW-0812">Transmembrane</keyword>
<accession>A0A8J3E1S0</accession>
<dbReference type="AlphaFoldDB" id="A0A8J3E1S0"/>
<protein>
    <submittedName>
        <fullName evidence="2">Uncharacterized protein</fullName>
    </submittedName>
</protein>